<dbReference type="InterPro" id="IPR051908">
    <property type="entry name" value="Ribosomal_N-acetyltransferase"/>
</dbReference>
<gene>
    <name evidence="2" type="primary">ydaF</name>
    <name evidence="2" type="ORF">NCTC11297_00871</name>
</gene>
<sequence length="231" mass="27294">MRFNHLNQPIGEPVVDFSAGELPNIQTLEGQYCRLERLCVSRHFSDIYDFFGPNSPESQWTYLSIDAQPNEQAARQLLQQWESLSDPYYLAIIDKASEKVVGTFSLMRIDPKNRTIEMGWVIYSEQMKHSRVATEAQFLAMRYVFDTLHYRRYEWKCDNLNQPSFNAAKRLGFQFEGIFRRALVYKGRNRDTAWFSMLQEEWQAMKPKFQRWLSADNFDAEGKQLRALNDC</sequence>
<dbReference type="GeneID" id="300133088"/>
<keyword evidence="2" id="KW-0808">Transferase</keyword>
<dbReference type="Gene3D" id="3.40.630.30">
    <property type="match status" value="1"/>
</dbReference>
<dbReference type="FunFam" id="3.40.630.30:FF:000047">
    <property type="entry name" value="Acetyltransferase, GNAT family"/>
    <property type="match status" value="1"/>
</dbReference>
<dbReference type="EC" id="2.3.1.-" evidence="2"/>
<dbReference type="PROSITE" id="PS51186">
    <property type="entry name" value="GNAT"/>
    <property type="match status" value="1"/>
</dbReference>
<dbReference type="Pfam" id="PF13302">
    <property type="entry name" value="Acetyltransf_3"/>
    <property type="match status" value="1"/>
</dbReference>
<dbReference type="GO" id="GO:0008999">
    <property type="term" value="F:protein-N-terminal-alanine acetyltransferase activity"/>
    <property type="evidence" value="ECO:0007669"/>
    <property type="project" value="TreeGrafter"/>
</dbReference>
<dbReference type="Proteomes" id="UP000255098">
    <property type="component" value="Unassembled WGS sequence"/>
</dbReference>
<evidence type="ECO:0000313" key="3">
    <source>
        <dbReference type="Proteomes" id="UP000255098"/>
    </source>
</evidence>
<protein>
    <submittedName>
        <fullName evidence="2">Ribosomal N-acetyltransferase YdaF</fullName>
        <ecNumber evidence="2">2.3.1.-</ecNumber>
    </submittedName>
</protein>
<evidence type="ECO:0000259" key="1">
    <source>
        <dbReference type="PROSITE" id="PS51186"/>
    </source>
</evidence>
<keyword evidence="3" id="KW-1185">Reference proteome</keyword>
<dbReference type="PANTHER" id="PTHR43441">
    <property type="entry name" value="RIBOSOMAL-PROTEIN-SERINE ACETYLTRANSFERASE"/>
    <property type="match status" value="1"/>
</dbReference>
<dbReference type="RefSeq" id="WP_115249146.1">
    <property type="nucleotide sequence ID" value="NZ_UGSP01000001.1"/>
</dbReference>
<dbReference type="AlphaFoldDB" id="A0A379AQ77"/>
<name>A0A379AQ77_AVIAV</name>
<dbReference type="GO" id="GO:1990189">
    <property type="term" value="F:protein N-terminal-serine acetyltransferase activity"/>
    <property type="evidence" value="ECO:0007669"/>
    <property type="project" value="TreeGrafter"/>
</dbReference>
<dbReference type="EMBL" id="UGSP01000001">
    <property type="protein sequence ID" value="SUB23856.1"/>
    <property type="molecule type" value="Genomic_DNA"/>
</dbReference>
<reference evidence="2 3" key="1">
    <citation type="submission" date="2018-06" db="EMBL/GenBank/DDBJ databases">
        <authorList>
            <consortium name="Pathogen Informatics"/>
            <person name="Doyle S."/>
        </authorList>
    </citation>
    <scope>NUCLEOTIDE SEQUENCE [LARGE SCALE GENOMIC DNA]</scope>
    <source>
        <strain evidence="3">NCTC 11297</strain>
    </source>
</reference>
<proteinExistence type="predicted"/>
<keyword evidence="2" id="KW-0012">Acyltransferase</keyword>
<evidence type="ECO:0000313" key="2">
    <source>
        <dbReference type="EMBL" id="SUB23856.1"/>
    </source>
</evidence>
<dbReference type="InterPro" id="IPR016181">
    <property type="entry name" value="Acyl_CoA_acyltransferase"/>
</dbReference>
<accession>A0A379AQ77</accession>
<organism evidence="2 3">
    <name type="scientific">Avibacterium avium</name>
    <name type="common">Pasteurella avium</name>
    <dbReference type="NCBI Taxonomy" id="751"/>
    <lineage>
        <taxon>Bacteria</taxon>
        <taxon>Pseudomonadati</taxon>
        <taxon>Pseudomonadota</taxon>
        <taxon>Gammaproteobacteria</taxon>
        <taxon>Pasteurellales</taxon>
        <taxon>Pasteurellaceae</taxon>
        <taxon>Avibacterium</taxon>
    </lineage>
</organism>
<dbReference type="InterPro" id="IPR000182">
    <property type="entry name" value="GNAT_dom"/>
</dbReference>
<dbReference type="PANTHER" id="PTHR43441:SF2">
    <property type="entry name" value="FAMILY ACETYLTRANSFERASE, PUTATIVE (AFU_ORTHOLOGUE AFUA_7G00850)-RELATED"/>
    <property type="match status" value="1"/>
</dbReference>
<feature type="domain" description="N-acetyltransferase" evidence="1">
    <location>
        <begin position="49"/>
        <end position="191"/>
    </location>
</feature>
<dbReference type="SUPFAM" id="SSF55729">
    <property type="entry name" value="Acyl-CoA N-acyltransferases (Nat)"/>
    <property type="match status" value="1"/>
</dbReference>